<evidence type="ECO:0000256" key="4">
    <source>
        <dbReference type="ARBA" id="ARBA00004735"/>
    </source>
</evidence>
<comment type="cofactor">
    <cofactor evidence="1">
        <name>dipyrromethane</name>
        <dbReference type="ChEBI" id="CHEBI:60342"/>
    </cofactor>
</comment>
<evidence type="ECO:0000256" key="5">
    <source>
        <dbReference type="ARBA" id="ARBA00005173"/>
    </source>
</evidence>
<dbReference type="InterPro" id="IPR022418">
    <property type="entry name" value="Porphobilinogen_deaminase_C"/>
</dbReference>
<accession>A0AAE1WSJ2</accession>
<feature type="region of interest" description="Disordered" evidence="16">
    <location>
        <begin position="373"/>
        <end position="403"/>
    </location>
</feature>
<comment type="pathway">
    <text evidence="4">Porphyrin-containing compound metabolism; protoporphyrin-IX biosynthesis; coproporphyrinogen-III from 5-aminolevulinate: step 2/4.</text>
</comment>
<dbReference type="InterPro" id="IPR036803">
    <property type="entry name" value="Porphobilinogen_deaminase_C_sf"/>
</dbReference>
<dbReference type="SUPFAM" id="SSF53850">
    <property type="entry name" value="Periplasmic binding protein-like II"/>
    <property type="match status" value="1"/>
</dbReference>
<evidence type="ECO:0000313" key="19">
    <source>
        <dbReference type="EMBL" id="KAK4398725.1"/>
    </source>
</evidence>
<evidence type="ECO:0000259" key="17">
    <source>
        <dbReference type="Pfam" id="PF01379"/>
    </source>
</evidence>
<dbReference type="FunFam" id="3.30.160.40:FF:000001">
    <property type="entry name" value="Porphobilinogen deaminase"/>
    <property type="match status" value="1"/>
</dbReference>
<dbReference type="Pfam" id="PF01379">
    <property type="entry name" value="Porphobil_deam"/>
    <property type="match status" value="1"/>
</dbReference>
<comment type="similarity">
    <text evidence="6">Belongs to the HMBS family.</text>
</comment>
<reference evidence="19" key="1">
    <citation type="submission" date="2020-06" db="EMBL/GenBank/DDBJ databases">
        <authorList>
            <person name="Li T."/>
            <person name="Hu X."/>
            <person name="Zhang T."/>
            <person name="Song X."/>
            <person name="Zhang H."/>
            <person name="Dai N."/>
            <person name="Sheng W."/>
            <person name="Hou X."/>
            <person name="Wei L."/>
        </authorList>
    </citation>
    <scope>NUCLEOTIDE SEQUENCE</scope>
    <source>
        <strain evidence="19">K16</strain>
        <tissue evidence="19">Leaf</tissue>
    </source>
</reference>
<keyword evidence="9" id="KW-0934">Plastid</keyword>
<dbReference type="AlphaFoldDB" id="A0AAE1WSJ2"/>
<name>A0AAE1WSJ2_9LAMI</name>
<keyword evidence="12" id="KW-0627">Porphyrin biosynthesis</keyword>
<dbReference type="FunFam" id="3.40.190.10:FF:000101">
    <property type="entry name" value="Porphobilinogen deaminase, chloroplastic"/>
    <property type="match status" value="1"/>
</dbReference>
<evidence type="ECO:0000256" key="10">
    <source>
        <dbReference type="ARBA" id="ARBA00022679"/>
    </source>
</evidence>
<dbReference type="CDD" id="cd13648">
    <property type="entry name" value="PBP2_PBGD_1"/>
    <property type="match status" value="1"/>
</dbReference>
<dbReference type="PRINTS" id="PR00151">
    <property type="entry name" value="PORPHBDMNASE"/>
</dbReference>
<dbReference type="GO" id="GO:0015995">
    <property type="term" value="P:chlorophyll biosynthetic process"/>
    <property type="evidence" value="ECO:0007669"/>
    <property type="project" value="UniProtKB-KW"/>
</dbReference>
<keyword evidence="10" id="KW-0808">Transferase</keyword>
<evidence type="ECO:0000313" key="20">
    <source>
        <dbReference type="Proteomes" id="UP001289374"/>
    </source>
</evidence>
<dbReference type="NCBIfam" id="TIGR00212">
    <property type="entry name" value="hemC"/>
    <property type="match status" value="1"/>
</dbReference>
<comment type="function">
    <text evidence="2">Tetrapolymerization of the monopyrrole PBG into the hydroxymethylbilane pre-uroporphyrinogen in several discrete steps.</text>
</comment>
<feature type="compositionally biased region" description="Basic and acidic residues" evidence="16">
    <location>
        <begin position="389"/>
        <end position="403"/>
    </location>
</feature>
<dbReference type="FunFam" id="3.40.190.10:FF:000004">
    <property type="entry name" value="Porphobilinogen deaminase"/>
    <property type="match status" value="1"/>
</dbReference>
<feature type="domain" description="Porphobilinogen deaminase C-terminal" evidence="18">
    <location>
        <begin position="305"/>
        <end position="377"/>
    </location>
</feature>
<dbReference type="InterPro" id="IPR022419">
    <property type="entry name" value="Porphobilin_deaminase_cofac_BS"/>
</dbReference>
<keyword evidence="11" id="KW-0149">Chlorophyll biosynthesis</keyword>
<comment type="caution">
    <text evidence="19">The sequence shown here is derived from an EMBL/GenBank/DDBJ whole genome shotgun (WGS) entry which is preliminary data.</text>
</comment>
<feature type="domain" description="Porphobilinogen deaminase N-terminal" evidence="17">
    <location>
        <begin position="86"/>
        <end position="292"/>
    </location>
</feature>
<dbReference type="Gene3D" id="3.40.190.10">
    <property type="entry name" value="Periplasmic binding protein-like II"/>
    <property type="match status" value="2"/>
</dbReference>
<dbReference type="Gene3D" id="3.30.160.40">
    <property type="entry name" value="Porphobilinogen deaminase, C-terminal domain"/>
    <property type="match status" value="1"/>
</dbReference>
<evidence type="ECO:0000256" key="11">
    <source>
        <dbReference type="ARBA" id="ARBA00023171"/>
    </source>
</evidence>
<comment type="subcellular location">
    <subcellularLocation>
        <location evidence="3">Plastid</location>
        <location evidence="3">Chloroplast</location>
    </subcellularLocation>
</comment>
<evidence type="ECO:0000256" key="7">
    <source>
        <dbReference type="ARBA" id="ARBA00012655"/>
    </source>
</evidence>
<evidence type="ECO:0000256" key="1">
    <source>
        <dbReference type="ARBA" id="ARBA00001916"/>
    </source>
</evidence>
<dbReference type="PANTHER" id="PTHR11557:SF0">
    <property type="entry name" value="PORPHOBILINOGEN DEAMINASE"/>
    <property type="match status" value="1"/>
</dbReference>
<dbReference type="PANTHER" id="PTHR11557">
    <property type="entry name" value="PORPHOBILINOGEN DEAMINASE"/>
    <property type="match status" value="1"/>
</dbReference>
<dbReference type="GO" id="GO:0009507">
    <property type="term" value="C:chloroplast"/>
    <property type="evidence" value="ECO:0007669"/>
    <property type="project" value="UniProtKB-SubCell"/>
</dbReference>
<dbReference type="HAMAP" id="MF_00260">
    <property type="entry name" value="Porphobil_deam"/>
    <property type="match status" value="1"/>
</dbReference>
<proteinExistence type="inferred from homology"/>
<evidence type="ECO:0000259" key="18">
    <source>
        <dbReference type="Pfam" id="PF03900"/>
    </source>
</evidence>
<dbReference type="EMBL" id="JACGWL010000007">
    <property type="protein sequence ID" value="KAK4398725.1"/>
    <property type="molecule type" value="Genomic_DNA"/>
</dbReference>
<evidence type="ECO:0000256" key="15">
    <source>
        <dbReference type="ARBA" id="ARBA00074324"/>
    </source>
</evidence>
<dbReference type="GO" id="GO:0004418">
    <property type="term" value="F:hydroxymethylbilane synthase activity"/>
    <property type="evidence" value="ECO:0007669"/>
    <property type="project" value="UniProtKB-EC"/>
</dbReference>
<evidence type="ECO:0000256" key="3">
    <source>
        <dbReference type="ARBA" id="ARBA00004229"/>
    </source>
</evidence>
<dbReference type="EC" id="2.5.1.61" evidence="7"/>
<dbReference type="Proteomes" id="UP001289374">
    <property type="component" value="Unassembled WGS sequence"/>
</dbReference>
<evidence type="ECO:0000256" key="16">
    <source>
        <dbReference type="SAM" id="MobiDB-lite"/>
    </source>
</evidence>
<evidence type="ECO:0000256" key="6">
    <source>
        <dbReference type="ARBA" id="ARBA00005638"/>
    </source>
</evidence>
<dbReference type="PROSITE" id="PS00533">
    <property type="entry name" value="PORPHOBILINOGEN_DEAM"/>
    <property type="match status" value="1"/>
</dbReference>
<gene>
    <name evidence="19" type="ORF">Sango_1348000</name>
</gene>
<evidence type="ECO:0000256" key="8">
    <source>
        <dbReference type="ARBA" id="ARBA00022528"/>
    </source>
</evidence>
<reference evidence="19" key="2">
    <citation type="journal article" date="2024" name="Plant">
        <title>Genomic evolution and insights into agronomic trait innovations of Sesamum species.</title>
        <authorList>
            <person name="Miao H."/>
            <person name="Wang L."/>
            <person name="Qu L."/>
            <person name="Liu H."/>
            <person name="Sun Y."/>
            <person name="Le M."/>
            <person name="Wang Q."/>
            <person name="Wei S."/>
            <person name="Zheng Y."/>
            <person name="Lin W."/>
            <person name="Duan Y."/>
            <person name="Cao H."/>
            <person name="Xiong S."/>
            <person name="Wang X."/>
            <person name="Wei L."/>
            <person name="Li C."/>
            <person name="Ma Q."/>
            <person name="Ju M."/>
            <person name="Zhao R."/>
            <person name="Li G."/>
            <person name="Mu C."/>
            <person name="Tian Q."/>
            <person name="Mei H."/>
            <person name="Zhang T."/>
            <person name="Gao T."/>
            <person name="Zhang H."/>
        </authorList>
    </citation>
    <scope>NUCLEOTIDE SEQUENCE</scope>
    <source>
        <strain evidence="19">K16</strain>
    </source>
</reference>
<dbReference type="Pfam" id="PF03900">
    <property type="entry name" value="Porphobil_deamC"/>
    <property type="match status" value="1"/>
</dbReference>
<comment type="pathway">
    <text evidence="5">Porphyrin-containing compound metabolism; chlorophyll biosynthesis.</text>
</comment>
<evidence type="ECO:0000256" key="13">
    <source>
        <dbReference type="ARBA" id="ARBA00030685"/>
    </source>
</evidence>
<evidence type="ECO:0000256" key="2">
    <source>
        <dbReference type="ARBA" id="ARBA00002869"/>
    </source>
</evidence>
<sequence>MPTVNQAHFRINSNLTAASVSALGFSSPNSGNSSASSRGSSFVTRASVAVEEKTETEAASIRIGTRGRLSFLFGRFGFVGFGFLDDSPLALAQAHETRDKLIESHPELAEEGAIRIVIIKTTGDKILSQPLADIGGKGLFTKEIDEALLNGDIDIAVHSLKDVPTYLPKKTILPCNLPREDVRDAFICLSASSLAQLPEGSIVGTASLRRKSQLLNRCPSLKVLENFRGNVRTRLRKLNEGVVQATLLALAGLKRLNMTEKVTCVLSIDDMLPAVAQGAIGIACRSDDEKMATYLASLNHEETRLAVACERAFLEKLEGSCRTPIAGYARRDEDGNCIFKALVASPDGSQVLETTRRGPYAFDDMINMGVDAGEELLSRAGPGSSTDKSLSDKQREQSESFDL</sequence>
<dbReference type="SUPFAM" id="SSF54782">
    <property type="entry name" value="Porphobilinogen deaminase (hydroxymethylbilane synthase), C-terminal domain"/>
    <property type="match status" value="1"/>
</dbReference>
<dbReference type="InterPro" id="IPR022417">
    <property type="entry name" value="Porphobilin_deaminase_N"/>
</dbReference>
<keyword evidence="8" id="KW-0150">Chloroplast</keyword>
<dbReference type="InterPro" id="IPR000860">
    <property type="entry name" value="HemC"/>
</dbReference>
<evidence type="ECO:0000256" key="12">
    <source>
        <dbReference type="ARBA" id="ARBA00023244"/>
    </source>
</evidence>
<evidence type="ECO:0000256" key="9">
    <source>
        <dbReference type="ARBA" id="ARBA00022640"/>
    </source>
</evidence>
<evidence type="ECO:0000256" key="14">
    <source>
        <dbReference type="ARBA" id="ARBA00033064"/>
    </source>
</evidence>
<keyword evidence="20" id="KW-1185">Reference proteome</keyword>
<dbReference type="GO" id="GO:0006783">
    <property type="term" value="P:heme biosynthetic process"/>
    <property type="evidence" value="ECO:0007669"/>
    <property type="project" value="TreeGrafter"/>
</dbReference>
<organism evidence="19 20">
    <name type="scientific">Sesamum angolense</name>
    <dbReference type="NCBI Taxonomy" id="2727404"/>
    <lineage>
        <taxon>Eukaryota</taxon>
        <taxon>Viridiplantae</taxon>
        <taxon>Streptophyta</taxon>
        <taxon>Embryophyta</taxon>
        <taxon>Tracheophyta</taxon>
        <taxon>Spermatophyta</taxon>
        <taxon>Magnoliopsida</taxon>
        <taxon>eudicotyledons</taxon>
        <taxon>Gunneridae</taxon>
        <taxon>Pentapetalae</taxon>
        <taxon>asterids</taxon>
        <taxon>lamiids</taxon>
        <taxon>Lamiales</taxon>
        <taxon>Pedaliaceae</taxon>
        <taxon>Sesamum</taxon>
    </lineage>
</organism>
<protein>
    <recommendedName>
        <fullName evidence="15">Porphobilinogen deaminase, chloroplastic</fullName>
        <ecNumber evidence="7">2.5.1.61</ecNumber>
    </recommendedName>
    <alternativeName>
        <fullName evidence="14">Hydroxymethylbilane synthase</fullName>
    </alternativeName>
    <alternativeName>
        <fullName evidence="13">Pre-uroporphyrinogen synthase</fullName>
    </alternativeName>
</protein>